<accession>A0AAW0EXC3</accession>
<gene>
    <name evidence="2" type="ORF">NESM_000767600</name>
</gene>
<dbReference type="Proteomes" id="UP001430356">
    <property type="component" value="Unassembled WGS sequence"/>
</dbReference>
<reference evidence="2 3" key="1">
    <citation type="journal article" date="2021" name="MBio">
        <title>A New Model Trypanosomatid, Novymonas esmeraldas: Genomic Perception of Its 'Candidatus Pandoraea novymonadis' Endosymbiont.</title>
        <authorList>
            <person name="Zakharova A."/>
            <person name="Saura A."/>
            <person name="Butenko A."/>
            <person name="Podesvova L."/>
            <person name="Warmusova S."/>
            <person name="Kostygov A.Y."/>
            <person name="Nenarokova A."/>
            <person name="Lukes J."/>
            <person name="Opperdoes F.R."/>
            <person name="Yurchenko V."/>
        </authorList>
    </citation>
    <scope>NUCLEOTIDE SEQUENCE [LARGE SCALE GENOMIC DNA]</scope>
    <source>
        <strain evidence="2 3">E262AT.01</strain>
    </source>
</reference>
<feature type="compositionally biased region" description="Gly residues" evidence="1">
    <location>
        <begin position="72"/>
        <end position="83"/>
    </location>
</feature>
<organism evidence="2 3">
    <name type="scientific">Novymonas esmeraldas</name>
    <dbReference type="NCBI Taxonomy" id="1808958"/>
    <lineage>
        <taxon>Eukaryota</taxon>
        <taxon>Discoba</taxon>
        <taxon>Euglenozoa</taxon>
        <taxon>Kinetoplastea</taxon>
        <taxon>Metakinetoplastina</taxon>
        <taxon>Trypanosomatida</taxon>
        <taxon>Trypanosomatidae</taxon>
        <taxon>Novymonas</taxon>
    </lineage>
</organism>
<evidence type="ECO:0000313" key="3">
    <source>
        <dbReference type="Proteomes" id="UP001430356"/>
    </source>
</evidence>
<sequence>MSGAGRKHRAKHLTQQYLTVSAWDGPSDGETLAVCLESPHGQHVRVLLLLAHPRTAPACPPAGDAPATELSGVGGSSSSGVGGAPDVTQTQPDGAAASLQEVEQLVHLPRKFHKVIWLSIKDIVVIADDAVRFKPSPEQLENFLRDPRNVGWRERIAAAQQRAEDQRVALQRMPQYGTATQTTTSVLTGPQVFSDARAATAAAAAGAAADGAAEGRGSDDDDGNADELVNPNWRSIKHQQQFFYGMDDDSDDDEDGDDESA</sequence>
<name>A0AAW0EXC3_9TRYP</name>
<dbReference type="AlphaFoldDB" id="A0AAW0EXC3"/>
<evidence type="ECO:0000313" key="2">
    <source>
        <dbReference type="EMBL" id="KAK7198112.1"/>
    </source>
</evidence>
<evidence type="ECO:0000256" key="1">
    <source>
        <dbReference type="SAM" id="MobiDB-lite"/>
    </source>
</evidence>
<feature type="region of interest" description="Disordered" evidence="1">
    <location>
        <begin position="209"/>
        <end position="261"/>
    </location>
</feature>
<feature type="compositionally biased region" description="Acidic residues" evidence="1">
    <location>
        <begin position="246"/>
        <end position="261"/>
    </location>
</feature>
<feature type="region of interest" description="Disordered" evidence="1">
    <location>
        <begin position="60"/>
        <end position="85"/>
    </location>
</feature>
<dbReference type="EMBL" id="JAECZO010000132">
    <property type="protein sequence ID" value="KAK7198112.1"/>
    <property type="molecule type" value="Genomic_DNA"/>
</dbReference>
<keyword evidence="3" id="KW-1185">Reference proteome</keyword>
<comment type="caution">
    <text evidence="2">The sequence shown here is derived from an EMBL/GenBank/DDBJ whole genome shotgun (WGS) entry which is preliminary data.</text>
</comment>
<proteinExistence type="predicted"/>
<protein>
    <submittedName>
        <fullName evidence="2">Uncharacterized protein</fullName>
    </submittedName>
</protein>